<dbReference type="SUPFAM" id="SSF53383">
    <property type="entry name" value="PLP-dependent transferases"/>
    <property type="match status" value="1"/>
</dbReference>
<comment type="similarity">
    <text evidence="1">Belongs to the DegT/DnrJ/EryC1 family.</text>
</comment>
<dbReference type="PIRSF" id="PIRSF000390">
    <property type="entry name" value="PLP_StrS"/>
    <property type="match status" value="1"/>
</dbReference>
<dbReference type="Pfam" id="PF01041">
    <property type="entry name" value="DegT_DnrJ_EryC1"/>
    <property type="match status" value="1"/>
</dbReference>
<dbReference type="AlphaFoldDB" id="A0A2H0UMN5"/>
<evidence type="ECO:0000256" key="1">
    <source>
        <dbReference type="RuleBase" id="RU004508"/>
    </source>
</evidence>
<protein>
    <submittedName>
        <fullName evidence="2">NarL family transcriptional regulator</fullName>
    </submittedName>
</protein>
<dbReference type="GO" id="GO:0008483">
    <property type="term" value="F:transaminase activity"/>
    <property type="evidence" value="ECO:0007669"/>
    <property type="project" value="TreeGrafter"/>
</dbReference>
<dbReference type="CDD" id="cd00616">
    <property type="entry name" value="AHBA_syn"/>
    <property type="match status" value="1"/>
</dbReference>
<dbReference type="Proteomes" id="UP000230903">
    <property type="component" value="Unassembled WGS sequence"/>
</dbReference>
<dbReference type="InterPro" id="IPR015424">
    <property type="entry name" value="PyrdxlP-dep_Trfase"/>
</dbReference>
<dbReference type="PANTHER" id="PTHR30244:SF34">
    <property type="entry name" value="DTDP-4-AMINO-4,6-DIDEOXYGALACTOSE TRANSAMINASE"/>
    <property type="match status" value="1"/>
</dbReference>
<dbReference type="GO" id="GO:0000271">
    <property type="term" value="P:polysaccharide biosynthetic process"/>
    <property type="evidence" value="ECO:0007669"/>
    <property type="project" value="TreeGrafter"/>
</dbReference>
<name>A0A2H0UMN5_9BACT</name>
<dbReference type="InterPro" id="IPR015422">
    <property type="entry name" value="PyrdxlP-dep_Trfase_small"/>
</dbReference>
<dbReference type="EMBL" id="PFBC01000052">
    <property type="protein sequence ID" value="PIR87679.1"/>
    <property type="molecule type" value="Genomic_DNA"/>
</dbReference>
<dbReference type="Gene3D" id="3.40.640.10">
    <property type="entry name" value="Type I PLP-dependent aspartate aminotransferase-like (Major domain)"/>
    <property type="match status" value="1"/>
</dbReference>
<dbReference type="Gene3D" id="3.90.1150.10">
    <property type="entry name" value="Aspartate Aminotransferase, domain 1"/>
    <property type="match status" value="1"/>
</dbReference>
<dbReference type="PANTHER" id="PTHR30244">
    <property type="entry name" value="TRANSAMINASE"/>
    <property type="match status" value="1"/>
</dbReference>
<dbReference type="GO" id="GO:0030170">
    <property type="term" value="F:pyridoxal phosphate binding"/>
    <property type="evidence" value="ECO:0007669"/>
    <property type="project" value="TreeGrafter"/>
</dbReference>
<sequence length="413" mass="46329">MNKLIKNIKFRPGKDWIYYAPDTRYVFGEPEKKAVRVALEVGWLGTSKITANFEDSVAKIFGKKYGLFVNSGSSANLLALEALNFPKNGEVITPACTFNTTVAPIVQNGLVPVLVDVRASTYQIDVNEMKRALSKKTVAVLAPHLIGNFVELKAIRDFCKKNKLMFIEDSCDTLGGLHREKPSGAWSDITTTSFYASHIITAAGAGGMLMTDDKKILERAKVFASWGRGIKSYLEPIEERLSVFEVDGRLYDSAFAFVQLGYNFRPTEIQAAFGLAQLKRLSGFRSARRANFISLMKFFGKYDKYFVLPEECADSEVHWLAFPLLIRPGAPFSRSELVTYLESRKIQTRPIFSGNILKHDAYKGVKHRVVGDLKNSQAILHNGFLLGLHHTLTKGMMNYVFSSLEEFLAYKTK</sequence>
<gene>
    <name evidence="2" type="ORF">COU10_03345</name>
</gene>
<reference evidence="3" key="1">
    <citation type="submission" date="2017-09" db="EMBL/GenBank/DDBJ databases">
        <title>Depth-based differentiation of microbial function through sediment-hosted aquifers and enrichment of novel symbionts in the deep terrestrial subsurface.</title>
        <authorList>
            <person name="Probst A.J."/>
            <person name="Ladd B."/>
            <person name="Jarett J.K."/>
            <person name="Geller-Mcgrath D.E."/>
            <person name="Sieber C.M.K."/>
            <person name="Emerson J.B."/>
            <person name="Anantharaman K."/>
            <person name="Thomas B.C."/>
            <person name="Malmstrom R."/>
            <person name="Stieglmeier M."/>
            <person name="Klingl A."/>
            <person name="Woyke T."/>
            <person name="Ryan C.M."/>
            <person name="Banfield J.F."/>
        </authorList>
    </citation>
    <scope>NUCLEOTIDE SEQUENCE [LARGE SCALE GENOMIC DNA]</scope>
</reference>
<evidence type="ECO:0000313" key="2">
    <source>
        <dbReference type="EMBL" id="PIR87679.1"/>
    </source>
</evidence>
<proteinExistence type="inferred from homology"/>
<organism evidence="2 3">
    <name type="scientific">Candidatus Harrisonbacteria bacterium CG10_big_fil_rev_8_21_14_0_10_45_28</name>
    <dbReference type="NCBI Taxonomy" id="1974586"/>
    <lineage>
        <taxon>Bacteria</taxon>
        <taxon>Candidatus Harrisoniibacteriota</taxon>
    </lineage>
</organism>
<comment type="caution">
    <text evidence="2">The sequence shown here is derived from an EMBL/GenBank/DDBJ whole genome shotgun (WGS) entry which is preliminary data.</text>
</comment>
<evidence type="ECO:0000313" key="3">
    <source>
        <dbReference type="Proteomes" id="UP000230903"/>
    </source>
</evidence>
<dbReference type="InterPro" id="IPR015421">
    <property type="entry name" value="PyrdxlP-dep_Trfase_major"/>
</dbReference>
<keyword evidence="1" id="KW-0663">Pyridoxal phosphate</keyword>
<dbReference type="InterPro" id="IPR000653">
    <property type="entry name" value="DegT/StrS_aminotransferase"/>
</dbReference>
<accession>A0A2H0UMN5</accession>